<reference evidence="1" key="1">
    <citation type="journal article" date="2020" name="mSystems">
        <title>Genome- and Community-Level Interaction Insights into Carbon Utilization and Element Cycling Functions of Hydrothermarchaeota in Hydrothermal Sediment.</title>
        <authorList>
            <person name="Zhou Z."/>
            <person name="Liu Y."/>
            <person name="Xu W."/>
            <person name="Pan J."/>
            <person name="Luo Z.H."/>
            <person name="Li M."/>
        </authorList>
    </citation>
    <scope>NUCLEOTIDE SEQUENCE [LARGE SCALE GENOMIC DNA]</scope>
    <source>
        <strain evidence="1">SpSt-102</strain>
    </source>
</reference>
<sequence>MNRIPKDIIYFVPYYTEDGDSVLILFLSGEKKIVPMSIRSFSKRLYSLYAIDCQAIKKLISQRIGQKNLLPIVLPDATFIPVKTRKALVKTDPIFGYVNMSQIFKIDDKNDHFEMLFRCGAVLNCLGSAKYFKKRITLASVITDYLQGIWLQGALKIKEECELENVFGLE</sequence>
<evidence type="ECO:0000313" key="1">
    <source>
        <dbReference type="EMBL" id="HHS01385.1"/>
    </source>
</evidence>
<comment type="caution">
    <text evidence="1">The sequence shown here is derived from an EMBL/GenBank/DDBJ whole genome shotgun (WGS) entry which is preliminary data.</text>
</comment>
<organism evidence="1">
    <name type="scientific">Caldicellulosiruptor owensensis</name>
    <dbReference type="NCBI Taxonomy" id="55205"/>
    <lineage>
        <taxon>Bacteria</taxon>
        <taxon>Bacillati</taxon>
        <taxon>Bacillota</taxon>
        <taxon>Bacillota incertae sedis</taxon>
        <taxon>Caldicellulosiruptorales</taxon>
        <taxon>Caldicellulosiruptoraceae</taxon>
        <taxon>Caldicellulosiruptor</taxon>
    </lineage>
</organism>
<dbReference type="AlphaFoldDB" id="A0A7C5V4T7"/>
<accession>A0A7C5V4T7</accession>
<name>A0A7C5V4T7_9FIRM</name>
<proteinExistence type="predicted"/>
<gene>
    <name evidence="1" type="ORF">ENL71_02455</name>
</gene>
<dbReference type="EMBL" id="DRUZ01000032">
    <property type="protein sequence ID" value="HHS01385.1"/>
    <property type="molecule type" value="Genomic_DNA"/>
</dbReference>
<protein>
    <submittedName>
        <fullName evidence="1">Uncharacterized protein</fullName>
    </submittedName>
</protein>